<keyword evidence="2" id="KW-1185">Reference proteome</keyword>
<dbReference type="Pfam" id="PF02597">
    <property type="entry name" value="ThiS"/>
    <property type="match status" value="1"/>
</dbReference>
<organism evidence="1 2">
    <name type="scientific">Halorubrum lacusprofundi (strain ATCC 49239 / DSM 5036 / JCM 8891 / ACAM 34)</name>
    <dbReference type="NCBI Taxonomy" id="416348"/>
    <lineage>
        <taxon>Archaea</taxon>
        <taxon>Methanobacteriati</taxon>
        <taxon>Methanobacteriota</taxon>
        <taxon>Stenosarchaea group</taxon>
        <taxon>Halobacteria</taxon>
        <taxon>Halobacteriales</taxon>
        <taxon>Haloferacaceae</taxon>
        <taxon>Halorubrum</taxon>
    </lineage>
</organism>
<dbReference type="KEGG" id="hla:Hlac_1903"/>
<dbReference type="InterPro" id="IPR003749">
    <property type="entry name" value="ThiS/MoaD-like"/>
</dbReference>
<dbReference type="EMBL" id="CP001365">
    <property type="protein sequence ID" value="ACM57481.1"/>
    <property type="molecule type" value="Genomic_DNA"/>
</dbReference>
<name>B9LQ43_HALLT</name>
<dbReference type="InterPro" id="IPR016155">
    <property type="entry name" value="Mopterin_synth/thiamin_S_b"/>
</dbReference>
<dbReference type="HOGENOM" id="CLU_1821072_0_0_2"/>
<dbReference type="AlphaFoldDB" id="B9LQ43"/>
<evidence type="ECO:0000313" key="1">
    <source>
        <dbReference type="EMBL" id="ACM57481.1"/>
    </source>
</evidence>
<sequence>MSTVRTDGTNMFVRWLTGKHRIRMGMPTTREATTSESASASETTTETTVTVRCTGHVRTELGKYEFEYTFEGDTLREFLDELFVEYPELQEMLIAESEEESTHSGWAPTPEELPGTWTKNPVGEQTIAYARILVNGHFNENEKGFDTELEEGDRVALVYPFMFCC</sequence>
<dbReference type="SUPFAM" id="SSF54285">
    <property type="entry name" value="MoaD/ThiS"/>
    <property type="match status" value="1"/>
</dbReference>
<gene>
    <name evidence="1" type="ordered locus">Hlac_1903</name>
</gene>
<evidence type="ECO:0000313" key="2">
    <source>
        <dbReference type="Proteomes" id="UP000000740"/>
    </source>
</evidence>
<dbReference type="eggNOG" id="arCOG00539">
    <property type="taxonomic scope" value="Archaea"/>
</dbReference>
<proteinExistence type="predicted"/>
<reference evidence="1 2" key="1">
    <citation type="journal article" date="2016" name="Stand. Genomic Sci.">
        <title>Complete genome sequence of the Antarctic Halorubrum lacusprofundi type strain ACAM 34.</title>
        <authorList>
            <person name="Anderson I.J."/>
            <person name="DasSarma P."/>
            <person name="Lucas S."/>
            <person name="Copeland A."/>
            <person name="Lapidus A."/>
            <person name="Del Rio T.G."/>
            <person name="Tice H."/>
            <person name="Dalin E."/>
            <person name="Bruce D.C."/>
            <person name="Goodwin L."/>
            <person name="Pitluck S."/>
            <person name="Sims D."/>
            <person name="Brettin T.S."/>
            <person name="Detter J.C."/>
            <person name="Han C.S."/>
            <person name="Larimer F."/>
            <person name="Hauser L."/>
            <person name="Land M."/>
            <person name="Ivanova N."/>
            <person name="Richardson P."/>
            <person name="Cavicchioli R."/>
            <person name="DasSarma S."/>
            <person name="Woese C.R."/>
            <person name="Kyrpides N.C."/>
        </authorList>
    </citation>
    <scope>NUCLEOTIDE SEQUENCE [LARGE SCALE GENOMIC DNA]</scope>
    <source>
        <strain evidence="2">ATCC 49239 / DSM 5036 / JCM 8891 / ACAM 34</strain>
    </source>
</reference>
<dbReference type="InterPro" id="IPR012675">
    <property type="entry name" value="Beta-grasp_dom_sf"/>
</dbReference>
<dbReference type="Proteomes" id="UP000000740">
    <property type="component" value="Chromosome 1"/>
</dbReference>
<protein>
    <submittedName>
        <fullName evidence="1">Pterin cluster protein</fullName>
    </submittedName>
</protein>
<dbReference type="Gene3D" id="3.10.20.30">
    <property type="match status" value="1"/>
</dbReference>
<accession>B9LQ43</accession>